<name>B7KEE7_GLOC7</name>
<keyword evidence="3" id="KW-0540">Nuclease</keyword>
<proteinExistence type="predicted"/>
<evidence type="ECO:0000256" key="1">
    <source>
        <dbReference type="ARBA" id="ARBA00022553"/>
    </source>
</evidence>
<protein>
    <recommendedName>
        <fullName evidence="8">Nucleotidyltransferase</fullName>
    </recommendedName>
</protein>
<dbReference type="Proteomes" id="UP000002384">
    <property type="component" value="Chromosome"/>
</dbReference>
<keyword evidence="7" id="KW-1185">Reference proteome</keyword>
<evidence type="ECO:0000313" key="6">
    <source>
        <dbReference type="EMBL" id="ACK73265.1"/>
    </source>
</evidence>
<organism evidence="6 7">
    <name type="scientific">Gloeothece citriformis (strain PCC 7424)</name>
    <name type="common">Cyanothece sp. (strain PCC 7424)</name>
    <dbReference type="NCBI Taxonomy" id="65393"/>
    <lineage>
        <taxon>Bacteria</taxon>
        <taxon>Bacillati</taxon>
        <taxon>Cyanobacteriota</taxon>
        <taxon>Cyanophyceae</taxon>
        <taxon>Oscillatoriophycideae</taxon>
        <taxon>Chroococcales</taxon>
        <taxon>Aphanothecaceae</taxon>
        <taxon>Gloeothece</taxon>
        <taxon>Gloeothece citriformis</taxon>
    </lineage>
</organism>
<dbReference type="EMBL" id="CP001291">
    <property type="protein sequence ID" value="ACK73265.1"/>
    <property type="molecule type" value="Genomic_DNA"/>
</dbReference>
<reference evidence="7" key="1">
    <citation type="journal article" date="2011" name="MBio">
        <title>Novel metabolic attributes of the genus Cyanothece, comprising a group of unicellular nitrogen-fixing Cyanobacteria.</title>
        <authorList>
            <person name="Bandyopadhyay A."/>
            <person name="Elvitigala T."/>
            <person name="Welsh E."/>
            <person name="Stockel J."/>
            <person name="Liberton M."/>
            <person name="Min H."/>
            <person name="Sherman L.A."/>
            <person name="Pakrasi H.B."/>
        </authorList>
    </citation>
    <scope>NUCLEOTIDE SEQUENCE [LARGE SCALE GENOMIC DNA]</scope>
    <source>
        <strain evidence="7">PCC 7424</strain>
    </source>
</reference>
<evidence type="ECO:0000256" key="2">
    <source>
        <dbReference type="ARBA" id="ARBA00022649"/>
    </source>
</evidence>
<dbReference type="HOGENOM" id="CLU_142825_4_0_3"/>
<evidence type="ECO:0008006" key="8">
    <source>
        <dbReference type="Google" id="ProtNLM"/>
    </source>
</evidence>
<dbReference type="Pfam" id="PF01934">
    <property type="entry name" value="HepT-like"/>
    <property type="match status" value="1"/>
</dbReference>
<evidence type="ECO:0000313" key="7">
    <source>
        <dbReference type="Proteomes" id="UP000002384"/>
    </source>
</evidence>
<keyword evidence="4" id="KW-0547">Nucleotide-binding</keyword>
<evidence type="ECO:0000256" key="4">
    <source>
        <dbReference type="ARBA" id="ARBA00022741"/>
    </source>
</evidence>
<evidence type="ECO:0000256" key="3">
    <source>
        <dbReference type="ARBA" id="ARBA00022722"/>
    </source>
</evidence>
<dbReference type="InterPro" id="IPR051813">
    <property type="entry name" value="HepT_RNase_toxin"/>
</dbReference>
<keyword evidence="2" id="KW-1277">Toxin-antitoxin system</keyword>
<dbReference type="GO" id="GO:0000166">
    <property type="term" value="F:nucleotide binding"/>
    <property type="evidence" value="ECO:0007669"/>
    <property type="project" value="UniProtKB-KW"/>
</dbReference>
<dbReference type="PANTHER" id="PTHR34139:SF1">
    <property type="entry name" value="RNASE MJ1380-RELATED"/>
    <property type="match status" value="1"/>
</dbReference>
<dbReference type="GO" id="GO:0016787">
    <property type="term" value="F:hydrolase activity"/>
    <property type="evidence" value="ECO:0007669"/>
    <property type="project" value="UniProtKB-KW"/>
</dbReference>
<dbReference type="STRING" id="65393.PCC7424_4908"/>
<dbReference type="InterPro" id="IPR008201">
    <property type="entry name" value="HepT-like"/>
</dbReference>
<dbReference type="OrthoDB" id="9810538at2"/>
<evidence type="ECO:0000256" key="5">
    <source>
        <dbReference type="ARBA" id="ARBA00022801"/>
    </source>
</evidence>
<dbReference type="GO" id="GO:0110001">
    <property type="term" value="C:toxin-antitoxin complex"/>
    <property type="evidence" value="ECO:0007669"/>
    <property type="project" value="InterPro"/>
</dbReference>
<dbReference type="AlphaFoldDB" id="B7KEE7"/>
<dbReference type="GO" id="GO:0004540">
    <property type="term" value="F:RNA nuclease activity"/>
    <property type="evidence" value="ECO:0007669"/>
    <property type="project" value="InterPro"/>
</dbReference>
<keyword evidence="1" id="KW-0597">Phosphoprotein</keyword>
<dbReference type="eggNOG" id="COG2361">
    <property type="taxonomic scope" value="Bacteria"/>
</dbReference>
<sequence length="85" mass="10166">MRKDGERVQDIQEAILRIEKYSIRGKNVFLQDELIQTWILHHLQIIGEASRAMSEDFVNSHPEIEWLDIADFRNVIVHEYFQKTL</sequence>
<gene>
    <name evidence="6" type="ordered locus">PCC7424_4908</name>
</gene>
<dbReference type="PANTHER" id="PTHR34139">
    <property type="entry name" value="UPF0331 PROTEIN MJ0127"/>
    <property type="match status" value="1"/>
</dbReference>
<dbReference type="RefSeq" id="WP_015956847.1">
    <property type="nucleotide sequence ID" value="NC_011729.1"/>
</dbReference>
<accession>B7KEE7</accession>
<dbReference type="KEGG" id="cyc:PCC7424_4908"/>
<keyword evidence="5" id="KW-0378">Hydrolase</keyword>